<proteinExistence type="predicted"/>
<sequence>TGTKTKMLLWRLSIAIGVAFLARGAFGAQNQDELVSCKTDQDCHTDTTFLKCHGGVCKCNSVSHFDPSQRTCVIHAGGTCDMVALTKSRVQKCVQNALCYSKLQFPTKGRCKCKETHFETTHGTCISASGSCSISSNLIVLVLMACTTGMMSKNYFPGMWDQDVCTYCYVERISPEFLGVDVKSRALGFV</sequence>
<feature type="non-terminal residue" evidence="2">
    <location>
        <position position="1"/>
    </location>
</feature>
<dbReference type="AlphaFoldDB" id="A0A8J2M7K0"/>
<keyword evidence="3" id="KW-1185">Reference proteome</keyword>
<evidence type="ECO:0000313" key="2">
    <source>
        <dbReference type="EMBL" id="CAG7834456.1"/>
    </source>
</evidence>
<protein>
    <recommendedName>
        <fullName evidence="4">Secreted protein</fullName>
    </recommendedName>
</protein>
<dbReference type="EMBL" id="CAJVCH010570253">
    <property type="protein sequence ID" value="CAG7834456.1"/>
    <property type="molecule type" value="Genomic_DNA"/>
</dbReference>
<feature type="chain" id="PRO_5035315806" description="Secreted protein" evidence="1">
    <location>
        <begin position="28"/>
        <end position="190"/>
    </location>
</feature>
<evidence type="ECO:0000313" key="3">
    <source>
        <dbReference type="Proteomes" id="UP000708208"/>
    </source>
</evidence>
<dbReference type="Proteomes" id="UP000708208">
    <property type="component" value="Unassembled WGS sequence"/>
</dbReference>
<evidence type="ECO:0008006" key="4">
    <source>
        <dbReference type="Google" id="ProtNLM"/>
    </source>
</evidence>
<evidence type="ECO:0000256" key="1">
    <source>
        <dbReference type="SAM" id="SignalP"/>
    </source>
</evidence>
<keyword evidence="1" id="KW-0732">Signal</keyword>
<feature type="signal peptide" evidence="1">
    <location>
        <begin position="1"/>
        <end position="27"/>
    </location>
</feature>
<accession>A0A8J2M7K0</accession>
<organism evidence="2 3">
    <name type="scientific">Allacma fusca</name>
    <dbReference type="NCBI Taxonomy" id="39272"/>
    <lineage>
        <taxon>Eukaryota</taxon>
        <taxon>Metazoa</taxon>
        <taxon>Ecdysozoa</taxon>
        <taxon>Arthropoda</taxon>
        <taxon>Hexapoda</taxon>
        <taxon>Collembola</taxon>
        <taxon>Symphypleona</taxon>
        <taxon>Sminthuridae</taxon>
        <taxon>Allacma</taxon>
    </lineage>
</organism>
<gene>
    <name evidence="2" type="ORF">AFUS01_LOCUS43963</name>
</gene>
<reference evidence="2" key="1">
    <citation type="submission" date="2021-06" db="EMBL/GenBank/DDBJ databases">
        <authorList>
            <person name="Hodson N. C."/>
            <person name="Mongue J. A."/>
            <person name="Jaron S. K."/>
        </authorList>
    </citation>
    <scope>NUCLEOTIDE SEQUENCE</scope>
</reference>
<comment type="caution">
    <text evidence="2">The sequence shown here is derived from an EMBL/GenBank/DDBJ whole genome shotgun (WGS) entry which is preliminary data.</text>
</comment>
<name>A0A8J2M7K0_9HEXA</name>